<evidence type="ECO:0000256" key="4">
    <source>
        <dbReference type="ARBA" id="ARBA00022692"/>
    </source>
</evidence>
<dbReference type="EMBL" id="CP002689">
    <property type="protein sequence ID" value="AEE12055.1"/>
    <property type="molecule type" value="Genomic_DNA"/>
</dbReference>
<keyword evidence="4 10" id="KW-0812">Transmembrane</keyword>
<evidence type="ECO:0000313" key="16">
    <source>
        <dbReference type="Proteomes" id="UP000006545"/>
    </source>
</evidence>
<dbReference type="GO" id="GO:0009279">
    <property type="term" value="C:cell outer membrane"/>
    <property type="evidence" value="ECO:0007669"/>
    <property type="project" value="UniProtKB-SubCell"/>
</dbReference>
<keyword evidence="7 10" id="KW-0472">Membrane</keyword>
<feature type="chain" id="PRO_5003315753" evidence="12">
    <location>
        <begin position="20"/>
        <end position="778"/>
    </location>
</feature>
<dbReference type="Gene3D" id="2.60.40.1120">
    <property type="entry name" value="Carboxypeptidase-like, regulatory domain"/>
    <property type="match status" value="1"/>
</dbReference>
<accession>F4KL81</accession>
<dbReference type="STRING" id="879243.Poras_0101"/>
<feature type="domain" description="TonB-dependent receptor plug" evidence="14">
    <location>
        <begin position="118"/>
        <end position="222"/>
    </location>
</feature>
<dbReference type="eggNOG" id="COG4206">
    <property type="taxonomic scope" value="Bacteria"/>
</dbReference>
<keyword evidence="5 12" id="KW-0732">Signal</keyword>
<dbReference type="InterPro" id="IPR012910">
    <property type="entry name" value="Plug_dom"/>
</dbReference>
<evidence type="ECO:0000256" key="3">
    <source>
        <dbReference type="ARBA" id="ARBA00022452"/>
    </source>
</evidence>
<keyword evidence="16" id="KW-1185">Reference proteome</keyword>
<dbReference type="SUPFAM" id="SSF49464">
    <property type="entry name" value="Carboxypeptidase regulatory domain-like"/>
    <property type="match status" value="1"/>
</dbReference>
<dbReference type="InterPro" id="IPR037066">
    <property type="entry name" value="Plug_dom_sf"/>
</dbReference>
<comment type="similarity">
    <text evidence="10 11">Belongs to the TonB-dependent receptor family.</text>
</comment>
<reference evidence="16" key="1">
    <citation type="submission" date="2011-04" db="EMBL/GenBank/DDBJ databases">
        <title>The complete genome of Porphyromonas asaccharolytica DSM 20707.</title>
        <authorList>
            <person name="Lucas S."/>
            <person name="Han J."/>
            <person name="Lapidus A."/>
            <person name="Bruce D."/>
            <person name="Goodwin L."/>
            <person name="Pitluck S."/>
            <person name="Peters L."/>
            <person name="Kyrpides N."/>
            <person name="Mavromatis K."/>
            <person name="Ivanova N."/>
            <person name="Ovchinnikova G."/>
            <person name="Pagani I."/>
            <person name="Lu M."/>
            <person name="Detter J.C."/>
            <person name="Tapia R."/>
            <person name="Han C."/>
            <person name="Land M."/>
            <person name="Hauser L."/>
            <person name="Markowitz V."/>
            <person name="Cheng J.-F."/>
            <person name="Hugenholtz P."/>
            <person name="Woyke T."/>
            <person name="Wu D."/>
            <person name="Gronow S."/>
            <person name="Wellnitz S."/>
            <person name="Brambilla E."/>
            <person name="Klenk H.-P."/>
            <person name="Eisen J.A."/>
        </authorList>
    </citation>
    <scope>NUCLEOTIDE SEQUENCE [LARGE SCALE GENOMIC DNA]</scope>
    <source>
        <strain evidence="16">ATCC 25260 / DSM 20707 / VPI 4198</strain>
    </source>
</reference>
<organism evidence="15 16">
    <name type="scientific">Porphyromonas asaccharolytica (strain ATCC 25260 / DSM 20707 / BCRC 10618 / CCUG 7834 / JCM 6326 / LMG 13178 / VPI 4198 / B440)</name>
    <name type="common">Bacteroides asaccharolyticus</name>
    <dbReference type="NCBI Taxonomy" id="879243"/>
    <lineage>
        <taxon>Bacteria</taxon>
        <taxon>Pseudomonadati</taxon>
        <taxon>Bacteroidota</taxon>
        <taxon>Bacteroidia</taxon>
        <taxon>Bacteroidales</taxon>
        <taxon>Porphyromonadaceae</taxon>
        <taxon>Porphyromonas</taxon>
    </lineage>
</organism>
<proteinExistence type="inferred from homology"/>
<dbReference type="OrthoDB" id="9812892at2"/>
<evidence type="ECO:0000256" key="1">
    <source>
        <dbReference type="ARBA" id="ARBA00004571"/>
    </source>
</evidence>
<dbReference type="Pfam" id="PF07715">
    <property type="entry name" value="Plug"/>
    <property type="match status" value="1"/>
</dbReference>
<keyword evidence="2 10" id="KW-0813">Transport</keyword>
<dbReference type="SUPFAM" id="SSF56935">
    <property type="entry name" value="Porins"/>
    <property type="match status" value="1"/>
</dbReference>
<protein>
    <submittedName>
        <fullName evidence="15">TonB-dependent receptor plug</fullName>
    </submittedName>
</protein>
<feature type="signal peptide" evidence="12">
    <location>
        <begin position="1"/>
        <end position="19"/>
    </location>
</feature>
<dbReference type="HOGENOM" id="CLU_016091_0_0_10"/>
<keyword evidence="3 10" id="KW-1134">Transmembrane beta strand</keyword>
<dbReference type="PANTHER" id="PTHR30069">
    <property type="entry name" value="TONB-DEPENDENT OUTER MEMBRANE RECEPTOR"/>
    <property type="match status" value="1"/>
</dbReference>
<evidence type="ECO:0000313" key="15">
    <source>
        <dbReference type="EMBL" id="AEE12055.1"/>
    </source>
</evidence>
<evidence type="ECO:0000259" key="14">
    <source>
        <dbReference type="Pfam" id="PF07715"/>
    </source>
</evidence>
<evidence type="ECO:0000256" key="5">
    <source>
        <dbReference type="ARBA" id="ARBA00022729"/>
    </source>
</evidence>
<dbReference type="Pfam" id="PF13715">
    <property type="entry name" value="CarbopepD_reg_2"/>
    <property type="match status" value="1"/>
</dbReference>
<dbReference type="GO" id="GO:0044718">
    <property type="term" value="P:siderophore transmembrane transport"/>
    <property type="evidence" value="ECO:0007669"/>
    <property type="project" value="TreeGrafter"/>
</dbReference>
<dbReference type="GO" id="GO:0015344">
    <property type="term" value="F:siderophore uptake transmembrane transporter activity"/>
    <property type="evidence" value="ECO:0007669"/>
    <property type="project" value="TreeGrafter"/>
</dbReference>
<dbReference type="InterPro" id="IPR000531">
    <property type="entry name" value="Beta-barrel_TonB"/>
</dbReference>
<evidence type="ECO:0000256" key="11">
    <source>
        <dbReference type="RuleBase" id="RU003357"/>
    </source>
</evidence>
<dbReference type="InterPro" id="IPR008969">
    <property type="entry name" value="CarboxyPept-like_regulatory"/>
</dbReference>
<evidence type="ECO:0000256" key="9">
    <source>
        <dbReference type="ARBA" id="ARBA00023237"/>
    </source>
</evidence>
<comment type="subcellular location">
    <subcellularLocation>
        <location evidence="1 10">Cell outer membrane</location>
        <topology evidence="1 10">Multi-pass membrane protein</topology>
    </subcellularLocation>
</comment>
<dbReference type="InterPro" id="IPR036942">
    <property type="entry name" value="Beta-barrel_TonB_sf"/>
</dbReference>
<keyword evidence="6 11" id="KW-0798">TonB box</keyword>
<dbReference type="Proteomes" id="UP000006545">
    <property type="component" value="Chromosome"/>
</dbReference>
<evidence type="ECO:0000256" key="7">
    <source>
        <dbReference type="ARBA" id="ARBA00023136"/>
    </source>
</evidence>
<evidence type="ECO:0000256" key="12">
    <source>
        <dbReference type="SAM" id="SignalP"/>
    </source>
</evidence>
<keyword evidence="8 15" id="KW-0675">Receptor</keyword>
<dbReference type="AlphaFoldDB" id="F4KL81"/>
<dbReference type="RefSeq" id="WP_013759766.1">
    <property type="nucleotide sequence ID" value="NC_015501.1"/>
</dbReference>
<evidence type="ECO:0000259" key="13">
    <source>
        <dbReference type="Pfam" id="PF00593"/>
    </source>
</evidence>
<dbReference type="PANTHER" id="PTHR30069:SF29">
    <property type="entry name" value="HEMOGLOBIN AND HEMOGLOBIN-HAPTOGLOBIN-BINDING PROTEIN 1-RELATED"/>
    <property type="match status" value="1"/>
</dbReference>
<dbReference type="KEGG" id="pah:Poras_0101"/>
<evidence type="ECO:0000256" key="10">
    <source>
        <dbReference type="PROSITE-ProRule" id="PRU01360"/>
    </source>
</evidence>
<dbReference type="Pfam" id="PF00593">
    <property type="entry name" value="TonB_dep_Rec_b-barrel"/>
    <property type="match status" value="1"/>
</dbReference>
<dbReference type="Gene3D" id="2.40.170.20">
    <property type="entry name" value="TonB-dependent receptor, beta-barrel domain"/>
    <property type="match status" value="1"/>
</dbReference>
<gene>
    <name evidence="15" type="ordered locus">Poras_0101</name>
</gene>
<sequence>MRRYRLLLLIMLLSLSAVAAQEYHYRGNVLDDATGEPLIGANVYAEPKGAGAVTDAEGRWELTSKQRVKRLVVSYVGYKSKRITSPRQDGKPISVRLEVDETTLSSVVVVAKRQERALRESAMPISVISMRQLQGTASSIDEVLSRTTGVTLRNTGGLGSASRISLRGLEGKRMGIYIDETPFGEMSDFISINDIPTDMIERVEVYKGIVPYKFGGSAMGGAVNVVLKEYPPKYFDASYEVGSYNSHMLSTVFKRTLEDAGVQLGLGGTLAYSDNNYKMELPHYKDRIVRRDHDQFRKAILGGSLKATKWWFDEIKLECAGTYIRREIQGFEWDVREAFTLSKGLAMESTFKRADFFLPGLDLDASVGVVFGQNGLTDKAAHRYDWDGKEYPAGSSYGGELSSIPTDGVNRTINLVDKVNLNYTLDRHQAFNLNLCHTYAYRNPTDTLMDRALGYKANFKSRMNSLTAGASYDLTLFEDRLQNAFTAKYYNYRSRSKVIGTISMGDLKDVETNRHFFGWSEAIRYRFTPDFLIKASYADEVRIPTSEELLGNGYSISASTDLRPEHSRGGNIGLVYRNLSPTSMRLIEAEINAFGSYITDMIRFMPGIIPSMSCYQNFGSIRTWGVEGEVKWDALPWLYLYGNATYQDLRDTRRLIPSTNVANPTYLKRMPNIPYFLANAGLELHKENLFGGEGYNSRLMLDASYVHQYYYDFEVSQYQERKIPTALRLDLGLEQSLRNNQWTITFKVKNLTNQRQMSELNRPLPGINFSVKLRYLFR</sequence>
<dbReference type="Gene3D" id="2.170.130.10">
    <property type="entry name" value="TonB-dependent receptor, plug domain"/>
    <property type="match status" value="1"/>
</dbReference>
<keyword evidence="9 10" id="KW-0998">Cell outer membrane</keyword>
<dbReference type="PROSITE" id="PS52016">
    <property type="entry name" value="TONB_DEPENDENT_REC_3"/>
    <property type="match status" value="1"/>
</dbReference>
<evidence type="ECO:0000256" key="2">
    <source>
        <dbReference type="ARBA" id="ARBA00022448"/>
    </source>
</evidence>
<dbReference type="InterPro" id="IPR039426">
    <property type="entry name" value="TonB-dep_rcpt-like"/>
</dbReference>
<feature type="domain" description="TonB-dependent receptor-like beta-barrel" evidence="13">
    <location>
        <begin position="350"/>
        <end position="751"/>
    </location>
</feature>
<evidence type="ECO:0000256" key="6">
    <source>
        <dbReference type="ARBA" id="ARBA00023077"/>
    </source>
</evidence>
<name>F4KL81_PORAD</name>
<evidence type="ECO:0000256" key="8">
    <source>
        <dbReference type="ARBA" id="ARBA00023170"/>
    </source>
</evidence>